<evidence type="ECO:0000313" key="1">
    <source>
        <dbReference type="EMBL" id="GFT32011.1"/>
    </source>
</evidence>
<name>A0A8X6TP25_NEPPI</name>
<comment type="caution">
    <text evidence="1">The sequence shown here is derived from an EMBL/GenBank/DDBJ whole genome shotgun (WGS) entry which is preliminary data.</text>
</comment>
<dbReference type="AlphaFoldDB" id="A0A8X6TP25"/>
<dbReference type="Proteomes" id="UP000887013">
    <property type="component" value="Unassembled WGS sequence"/>
</dbReference>
<accession>A0A8X6TP25</accession>
<reference evidence="1" key="1">
    <citation type="submission" date="2020-08" db="EMBL/GenBank/DDBJ databases">
        <title>Multicomponent nature underlies the extraordinary mechanical properties of spider dragline silk.</title>
        <authorList>
            <person name="Kono N."/>
            <person name="Nakamura H."/>
            <person name="Mori M."/>
            <person name="Yoshida Y."/>
            <person name="Ohtoshi R."/>
            <person name="Malay A.D."/>
            <person name="Moran D.A.P."/>
            <person name="Tomita M."/>
            <person name="Numata K."/>
            <person name="Arakawa K."/>
        </authorList>
    </citation>
    <scope>NUCLEOTIDE SEQUENCE</scope>
</reference>
<evidence type="ECO:0000313" key="2">
    <source>
        <dbReference type="Proteomes" id="UP000887013"/>
    </source>
</evidence>
<dbReference type="EMBL" id="BMAW01061612">
    <property type="protein sequence ID" value="GFT32011.1"/>
    <property type="molecule type" value="Genomic_DNA"/>
</dbReference>
<protein>
    <submittedName>
        <fullName evidence="1">Uncharacterized protein</fullName>
    </submittedName>
</protein>
<organism evidence="1 2">
    <name type="scientific">Nephila pilipes</name>
    <name type="common">Giant wood spider</name>
    <name type="synonym">Nephila maculata</name>
    <dbReference type="NCBI Taxonomy" id="299642"/>
    <lineage>
        <taxon>Eukaryota</taxon>
        <taxon>Metazoa</taxon>
        <taxon>Ecdysozoa</taxon>
        <taxon>Arthropoda</taxon>
        <taxon>Chelicerata</taxon>
        <taxon>Arachnida</taxon>
        <taxon>Araneae</taxon>
        <taxon>Araneomorphae</taxon>
        <taxon>Entelegynae</taxon>
        <taxon>Araneoidea</taxon>
        <taxon>Nephilidae</taxon>
        <taxon>Nephila</taxon>
    </lineage>
</organism>
<keyword evidence="2" id="KW-1185">Reference proteome</keyword>
<proteinExistence type="predicted"/>
<sequence length="97" mass="10765">MEDLKAFTDGSRDDDSNSLEYKMNQCHICSFSSERTYFTSSLSCGSSFSDSQEFVSECKAPTIAEVCGLTPEELKEAKVKIATEKVQKKLIESGDMD</sequence>
<gene>
    <name evidence="1" type="ORF">NPIL_482651</name>
</gene>